<name>A0ABM8IEE3_9BACE</name>
<reference evidence="1 2" key="1">
    <citation type="submission" date="2023-04" db="EMBL/GenBank/DDBJ databases">
        <title>Draft genome sequence of acteroides sedimenti strain YN3PY1.</title>
        <authorList>
            <person name="Yoshida N."/>
        </authorList>
    </citation>
    <scope>NUCLEOTIDE SEQUENCE [LARGE SCALE GENOMIC DNA]</scope>
    <source>
        <strain evidence="1 2">YN3PY1</strain>
    </source>
</reference>
<evidence type="ECO:0000313" key="1">
    <source>
        <dbReference type="EMBL" id="BEG98368.1"/>
    </source>
</evidence>
<dbReference type="Pfam" id="PF14053">
    <property type="entry name" value="DUF4248"/>
    <property type="match status" value="1"/>
</dbReference>
<proteinExistence type="predicted"/>
<protein>
    <recommendedName>
        <fullName evidence="3">DUF4248 domain-containing protein</fullName>
    </recommendedName>
</protein>
<evidence type="ECO:0008006" key="3">
    <source>
        <dbReference type="Google" id="ProtNLM"/>
    </source>
</evidence>
<dbReference type="EMBL" id="AP028055">
    <property type="protein sequence ID" value="BEG98368.1"/>
    <property type="molecule type" value="Genomic_DNA"/>
</dbReference>
<dbReference type="Proteomes" id="UP001496674">
    <property type="component" value="Chromosome"/>
</dbReference>
<accession>A0ABM8IEE3</accession>
<keyword evidence="2" id="KW-1185">Reference proteome</keyword>
<dbReference type="RefSeq" id="WP_353333242.1">
    <property type="nucleotide sequence ID" value="NZ_AP028055.1"/>
</dbReference>
<sequence length="76" mass="9043">MGNNYLEFRVKSYGKSDLAMLYNPQMSVREALRLLMRWIVRNEALCRELEEMGYRKNSKILTPREVEAITRYLGEP</sequence>
<evidence type="ECO:0000313" key="2">
    <source>
        <dbReference type="Proteomes" id="UP001496674"/>
    </source>
</evidence>
<gene>
    <name evidence="1" type="ORF">BSYN_06330</name>
</gene>
<dbReference type="InterPro" id="IPR025342">
    <property type="entry name" value="DUF4248"/>
</dbReference>
<organism evidence="1 2">
    <name type="scientific">Bacteroides sedimenti</name>
    <dbReference type="NCBI Taxonomy" id="2136147"/>
    <lineage>
        <taxon>Bacteria</taxon>
        <taxon>Pseudomonadati</taxon>
        <taxon>Bacteroidota</taxon>
        <taxon>Bacteroidia</taxon>
        <taxon>Bacteroidales</taxon>
        <taxon>Bacteroidaceae</taxon>
        <taxon>Bacteroides</taxon>
    </lineage>
</organism>